<dbReference type="PATRIC" id="fig|796937.3.peg.2013"/>
<dbReference type="Proteomes" id="UP000003379">
    <property type="component" value="Unassembled WGS sequence"/>
</dbReference>
<feature type="domain" description="Guanylate kinase-like" evidence="12">
    <location>
        <begin position="5"/>
        <end position="183"/>
    </location>
</feature>
<dbReference type="GO" id="GO:0005829">
    <property type="term" value="C:cytosol"/>
    <property type="evidence" value="ECO:0007669"/>
    <property type="project" value="TreeGrafter"/>
</dbReference>
<evidence type="ECO:0000256" key="2">
    <source>
        <dbReference type="ARBA" id="ARBA00005790"/>
    </source>
</evidence>
<evidence type="ECO:0000256" key="1">
    <source>
        <dbReference type="ARBA" id="ARBA00003531"/>
    </source>
</evidence>
<evidence type="ECO:0000313" key="20">
    <source>
        <dbReference type="Proteomes" id="UP000017818"/>
    </source>
</evidence>
<evidence type="ECO:0000256" key="5">
    <source>
        <dbReference type="ARBA" id="ARBA00022679"/>
    </source>
</evidence>
<evidence type="ECO:0000313" key="18">
    <source>
        <dbReference type="Proteomes" id="UP000005244"/>
    </source>
</evidence>
<sequence>MDKKGLLVVVSGPAGVGKGTLCKAYMKKFDDMKLSVSTTTRKPRDGERDGVEYNFTTKENFEKMIANDEMLEYVNVFDNYYGTSKAWVKEQIDNGQDIILEIDIVGAMNVRKIYKNAVLIFILPPSFEVLENRIRTRNQDSDEQIKKRLDRMLEEVTIMKDYDYFVVNDKLDDALNLIRSIIDSERYSVQRYGKQEMEFYLENIRKGNIVINEE</sequence>
<accession>G9XC57</accession>
<accession>G9X321</accession>
<reference evidence="16 18" key="4">
    <citation type="submission" date="2012-07" db="EMBL/GenBank/DDBJ databases">
        <authorList>
            <person name="Durkin A.S."/>
            <person name="McCorrison J."/>
            <person name="Torralba M."/>
            <person name="Gillis M."/>
            <person name="Methe B."/>
            <person name="Sutton G."/>
            <person name="Nelson K.E."/>
        </authorList>
    </citation>
    <scope>NUCLEOTIDE SEQUENCE [LARGE SCALE GENOMIC DNA]</scope>
    <source>
        <strain evidence="16 18">OBRC8</strain>
    </source>
</reference>
<dbReference type="FunFam" id="3.30.63.10:FF:000002">
    <property type="entry name" value="Guanylate kinase 1"/>
    <property type="match status" value="1"/>
</dbReference>
<proteinExistence type="inferred from homology"/>
<dbReference type="SUPFAM" id="SSF52540">
    <property type="entry name" value="P-loop containing nucleoside triphosphate hydrolases"/>
    <property type="match status" value="1"/>
</dbReference>
<keyword evidence="18" id="KW-1185">Reference proteome</keyword>
<evidence type="ECO:0000313" key="17">
    <source>
        <dbReference type="Proteomes" id="UP000003379"/>
    </source>
</evidence>
<dbReference type="HAMAP" id="MF_00328">
    <property type="entry name" value="Guanylate_kinase"/>
    <property type="match status" value="1"/>
</dbReference>
<dbReference type="EC" id="2.7.4.8" evidence="3 11"/>
<reference evidence="13 19" key="1">
    <citation type="submission" date="2011-08" db="EMBL/GenBank/DDBJ databases">
        <title>The Genome Sequence of Eubacteriaceae bacterium ACC19a.</title>
        <authorList>
            <consortium name="The Broad Institute Genome Sequencing Platform"/>
            <person name="Earl A."/>
            <person name="Ward D."/>
            <person name="Feldgarden M."/>
            <person name="Gevers D."/>
            <person name="Sizova M."/>
            <person name="Hazen A."/>
            <person name="Epstein S."/>
            <person name="Young S.K."/>
            <person name="Zeng Q."/>
            <person name="Gargeya S."/>
            <person name="Fitzgerald M."/>
            <person name="Haas B."/>
            <person name="Abouelleil A."/>
            <person name="Alvarado L."/>
            <person name="Arachchi H.M."/>
            <person name="Berlin A."/>
            <person name="Brown A."/>
            <person name="Chapman S.B."/>
            <person name="Chen Z."/>
            <person name="Dunbar C."/>
            <person name="Freedman E."/>
            <person name="Gearin G."/>
            <person name="Gellesch M."/>
            <person name="Goldberg J."/>
            <person name="Griggs A."/>
            <person name="Gujja S."/>
            <person name="Heiman D."/>
            <person name="Howarth C."/>
            <person name="Larson L."/>
            <person name="Lui A."/>
            <person name="MacDonald P.J.P."/>
            <person name="Montmayeur A."/>
            <person name="Murphy C."/>
            <person name="Neiman D."/>
            <person name="Pearson M."/>
            <person name="Priest M."/>
            <person name="Roberts A."/>
            <person name="Saif S."/>
            <person name="Shea T."/>
            <person name="Shenoy N."/>
            <person name="Sisk P."/>
            <person name="Stolte C."/>
            <person name="Sykes S."/>
            <person name="Wortman J."/>
            <person name="Nusbaum C."/>
            <person name="Birren B."/>
        </authorList>
    </citation>
    <scope>NUCLEOTIDE SEQUENCE [LARGE SCALE GENOMIC DNA]</scope>
    <source>
        <strain evidence="13 19">ACC19a</strain>
    </source>
</reference>
<evidence type="ECO:0000256" key="4">
    <source>
        <dbReference type="ARBA" id="ARBA00016296"/>
    </source>
</evidence>
<keyword evidence="7 11" id="KW-0418">Kinase</keyword>
<dbReference type="EMBL" id="AFZG01000019">
    <property type="protein sequence ID" value="EHL19544.1"/>
    <property type="molecule type" value="Genomic_DNA"/>
</dbReference>
<dbReference type="CDD" id="cd00071">
    <property type="entry name" value="GMPK"/>
    <property type="match status" value="1"/>
</dbReference>
<evidence type="ECO:0000256" key="10">
    <source>
        <dbReference type="ARBA" id="ARBA00048594"/>
    </source>
</evidence>
<evidence type="ECO:0000313" key="13">
    <source>
        <dbReference type="EMBL" id="EHL10563.1"/>
    </source>
</evidence>
<protein>
    <recommendedName>
        <fullName evidence="4 11">Guanylate kinase</fullName>
        <ecNumber evidence="3 11">2.7.4.8</ecNumber>
    </recommendedName>
    <alternativeName>
        <fullName evidence="9 11">GMP kinase</fullName>
    </alternativeName>
</protein>
<dbReference type="InterPro" id="IPR027417">
    <property type="entry name" value="P-loop_NTPase"/>
</dbReference>
<reference evidence="15 17" key="2">
    <citation type="submission" date="2011-08" db="EMBL/GenBank/DDBJ databases">
        <title>The Genome Sequence of Eubacteriaceae bacterium CM5.</title>
        <authorList>
            <consortium name="The Broad Institute Genome Sequencing Platform"/>
            <person name="Earl A."/>
            <person name="Ward D."/>
            <person name="Feldgarden M."/>
            <person name="Gevers D."/>
            <person name="Sizova M."/>
            <person name="Hazen A."/>
            <person name="Epstein S."/>
            <person name="Young S.K."/>
            <person name="Zeng Q."/>
            <person name="Gargeya S."/>
            <person name="Fitzgerald M."/>
            <person name="Haas B."/>
            <person name="Abouelleil A."/>
            <person name="Alvarado L."/>
            <person name="Arachchi H.M."/>
            <person name="Berlin A."/>
            <person name="Brown A."/>
            <person name="Chapman S.B."/>
            <person name="Chen Z."/>
            <person name="Dunbar C."/>
            <person name="Freedman E."/>
            <person name="Gearin G."/>
            <person name="Gellesch M."/>
            <person name="Goldberg J."/>
            <person name="Griggs A."/>
            <person name="Gujja S."/>
            <person name="Heiman D."/>
            <person name="Howarth C."/>
            <person name="Larson L."/>
            <person name="Lui A."/>
            <person name="MacDonald P.J.P."/>
            <person name="Montmayeur A."/>
            <person name="Murphy C."/>
            <person name="Neiman D."/>
            <person name="Pearson M."/>
            <person name="Priest M."/>
            <person name="Roberts A."/>
            <person name="Saif S."/>
            <person name="Shea T."/>
            <person name="Shenoy N."/>
            <person name="Sisk P."/>
            <person name="Stolte C."/>
            <person name="Sykes S."/>
            <person name="Wortman J."/>
            <person name="Nusbaum C."/>
            <person name="Birren B."/>
        </authorList>
    </citation>
    <scope>NUCLEOTIDE SEQUENCE [LARGE SCALE GENOMIC DNA]</scope>
    <source>
        <strain evidence="15 17">CM5</strain>
    </source>
</reference>
<dbReference type="Proteomes" id="UP000006437">
    <property type="component" value="Unassembled WGS sequence"/>
</dbReference>
<comment type="catalytic activity">
    <reaction evidence="10 11">
        <text>GMP + ATP = GDP + ADP</text>
        <dbReference type="Rhea" id="RHEA:20780"/>
        <dbReference type="ChEBI" id="CHEBI:30616"/>
        <dbReference type="ChEBI" id="CHEBI:58115"/>
        <dbReference type="ChEBI" id="CHEBI:58189"/>
        <dbReference type="ChEBI" id="CHEBI:456216"/>
        <dbReference type="EC" id="2.7.4.8"/>
    </reaction>
</comment>
<dbReference type="NCBIfam" id="TIGR03263">
    <property type="entry name" value="guanyl_kin"/>
    <property type="match status" value="1"/>
</dbReference>
<dbReference type="Pfam" id="PF00625">
    <property type="entry name" value="Guanylate_kin"/>
    <property type="match status" value="1"/>
</dbReference>
<evidence type="ECO:0000256" key="7">
    <source>
        <dbReference type="ARBA" id="ARBA00022777"/>
    </source>
</evidence>
<accession>J4W0U3</accession>
<evidence type="ECO:0000313" key="16">
    <source>
        <dbReference type="EMBL" id="EJU19926.1"/>
    </source>
</evidence>
<dbReference type="EMBL" id="ALNK01000037">
    <property type="protein sequence ID" value="EJU19926.1"/>
    <property type="molecule type" value="Genomic_DNA"/>
</dbReference>
<dbReference type="HOGENOM" id="CLU_001715_1_2_9"/>
<evidence type="ECO:0000256" key="9">
    <source>
        <dbReference type="ARBA" id="ARBA00030128"/>
    </source>
</evidence>
<dbReference type="InterPro" id="IPR008144">
    <property type="entry name" value="Guanylate_kin-like_dom"/>
</dbReference>
<dbReference type="AlphaFoldDB" id="G9X321"/>
<dbReference type="Gene3D" id="3.40.50.300">
    <property type="entry name" value="P-loop containing nucleotide triphosphate hydrolases"/>
    <property type="match status" value="1"/>
</dbReference>
<dbReference type="RefSeq" id="WP_009525013.1">
    <property type="nucleotide sequence ID" value="NZ_ALNK01000037.1"/>
</dbReference>
<gene>
    <name evidence="11 16" type="primary">gmk</name>
    <name evidence="16" type="ORF">HMPREF1143_1594</name>
    <name evidence="15" type="ORF">HMPREF9628_00265</name>
    <name evidence="13" type="ORF">HMPREF9629_00778</name>
    <name evidence="14" type="ORF">HMPREF9630_01955</name>
</gene>
<evidence type="ECO:0000259" key="12">
    <source>
        <dbReference type="PROSITE" id="PS50052"/>
    </source>
</evidence>
<organism evidence="13 19">
    <name type="scientific">Peptoanaerobacter stomatis</name>
    <dbReference type="NCBI Taxonomy" id="796937"/>
    <lineage>
        <taxon>Bacteria</taxon>
        <taxon>Bacillati</taxon>
        <taxon>Bacillota</taxon>
        <taxon>Clostridia</taxon>
        <taxon>Peptostreptococcales</taxon>
        <taxon>Filifactoraceae</taxon>
        <taxon>Peptoanaerobacter</taxon>
    </lineage>
</organism>
<dbReference type="OrthoDB" id="9808150at2"/>
<evidence type="ECO:0000256" key="11">
    <source>
        <dbReference type="HAMAP-Rule" id="MF_00328"/>
    </source>
</evidence>
<comment type="subcellular location">
    <subcellularLocation>
        <location evidence="11">Cytoplasm</location>
    </subcellularLocation>
</comment>
<keyword evidence="8 11" id="KW-0067">ATP-binding</keyword>
<evidence type="ECO:0000256" key="8">
    <source>
        <dbReference type="ARBA" id="ARBA00022840"/>
    </source>
</evidence>
<dbReference type="SMART" id="SM00072">
    <property type="entry name" value="GuKc"/>
    <property type="match status" value="1"/>
</dbReference>
<dbReference type="Gene3D" id="3.30.63.10">
    <property type="entry name" value="Guanylate Kinase phosphate binding domain"/>
    <property type="match status" value="1"/>
</dbReference>
<comment type="caution">
    <text evidence="13">The sequence shown here is derived from an EMBL/GenBank/DDBJ whole genome shotgun (WGS) entry which is preliminary data.</text>
</comment>
<comment type="function">
    <text evidence="1 11">Essential for recycling GMP and indirectly, cGMP.</text>
</comment>
<dbReference type="InterPro" id="IPR020590">
    <property type="entry name" value="Guanylate_kinase_CS"/>
</dbReference>
<dbReference type="Proteomes" id="UP000005244">
    <property type="component" value="Unassembled WGS sequence"/>
</dbReference>
<evidence type="ECO:0000256" key="6">
    <source>
        <dbReference type="ARBA" id="ARBA00022741"/>
    </source>
</evidence>
<dbReference type="PROSITE" id="PS00856">
    <property type="entry name" value="GUANYLATE_KINASE_1"/>
    <property type="match status" value="1"/>
</dbReference>
<dbReference type="STRING" id="796937.HMPREF9630_01955"/>
<dbReference type="InterPro" id="IPR008145">
    <property type="entry name" value="GK/Ca_channel_bsu"/>
</dbReference>
<keyword evidence="11" id="KW-0963">Cytoplasm</keyword>
<dbReference type="GO" id="GO:0004385">
    <property type="term" value="F:GMP kinase activity"/>
    <property type="evidence" value="ECO:0007669"/>
    <property type="project" value="UniProtKB-UniRule"/>
</dbReference>
<evidence type="ECO:0000313" key="19">
    <source>
        <dbReference type="Proteomes" id="UP000006437"/>
    </source>
</evidence>
<evidence type="ECO:0000313" key="14">
    <source>
        <dbReference type="EMBL" id="EHL16112.1"/>
    </source>
</evidence>
<evidence type="ECO:0000313" key="15">
    <source>
        <dbReference type="EMBL" id="EHL19544.1"/>
    </source>
</evidence>
<dbReference type="PANTHER" id="PTHR23117:SF13">
    <property type="entry name" value="GUANYLATE KINASE"/>
    <property type="match status" value="1"/>
</dbReference>
<name>G9X321_9FIRM</name>
<feature type="binding site" evidence="11">
    <location>
        <begin position="12"/>
        <end position="19"/>
    </location>
    <ligand>
        <name>ATP</name>
        <dbReference type="ChEBI" id="CHEBI:30616"/>
    </ligand>
</feature>
<dbReference type="GO" id="GO:0005524">
    <property type="term" value="F:ATP binding"/>
    <property type="evidence" value="ECO:0007669"/>
    <property type="project" value="UniProtKB-UniRule"/>
</dbReference>
<dbReference type="PANTHER" id="PTHR23117">
    <property type="entry name" value="GUANYLATE KINASE-RELATED"/>
    <property type="match status" value="1"/>
</dbReference>
<dbReference type="EMBL" id="AFZE01000057">
    <property type="protein sequence ID" value="EHL10563.1"/>
    <property type="molecule type" value="Genomic_DNA"/>
</dbReference>
<dbReference type="EMBL" id="AFZF02000016">
    <property type="protein sequence ID" value="EHL16112.1"/>
    <property type="molecule type" value="Genomic_DNA"/>
</dbReference>
<keyword evidence="6 11" id="KW-0547">Nucleotide-binding</keyword>
<comment type="similarity">
    <text evidence="2 11">Belongs to the guanylate kinase family.</text>
</comment>
<dbReference type="PROSITE" id="PS50052">
    <property type="entry name" value="GUANYLATE_KINASE_2"/>
    <property type="match status" value="1"/>
</dbReference>
<keyword evidence="5 11" id="KW-0808">Transferase</keyword>
<dbReference type="InterPro" id="IPR017665">
    <property type="entry name" value="Guanylate_kinase"/>
</dbReference>
<accession>V9HUJ1</accession>
<dbReference type="Proteomes" id="UP000017818">
    <property type="component" value="Unassembled WGS sequence"/>
</dbReference>
<evidence type="ECO:0000256" key="3">
    <source>
        <dbReference type="ARBA" id="ARBA00012961"/>
    </source>
</evidence>
<reference evidence="14 20" key="3">
    <citation type="submission" date="2012-05" db="EMBL/GenBank/DDBJ databases">
        <title>The Genome Sequence of Eubacteriaceae bacterium CM2.</title>
        <authorList>
            <consortium name="The Broad Institute Genome Sequencing Platform"/>
            <person name="Earl A."/>
            <person name="Ward D."/>
            <person name="Feldgarden M."/>
            <person name="Gevers D."/>
            <person name="Sizova M."/>
            <person name="Hazen A."/>
            <person name="Epstein S."/>
            <person name="Walker B."/>
            <person name="Young S.K."/>
            <person name="Zeng Q."/>
            <person name="Gargeya S."/>
            <person name="Fitzgerald M."/>
            <person name="Haas B."/>
            <person name="Abouelleil A."/>
            <person name="Alvarado L."/>
            <person name="Arachchi H.M."/>
            <person name="Berlin A."/>
            <person name="Chapman S.B."/>
            <person name="Goldberg J."/>
            <person name="Griggs A."/>
            <person name="Gujja S."/>
            <person name="Hansen M."/>
            <person name="Howarth C."/>
            <person name="Imamovic A."/>
            <person name="Larimer J."/>
            <person name="McCowen C."/>
            <person name="Montmayeur A."/>
            <person name="Murphy C."/>
            <person name="Neiman D."/>
            <person name="Pearson M."/>
            <person name="Priest M."/>
            <person name="Roberts A."/>
            <person name="Saif S."/>
            <person name="Shea T."/>
            <person name="Sisk P."/>
            <person name="Sykes S."/>
            <person name="Wortman J."/>
            <person name="Nusbaum C."/>
            <person name="Birren B."/>
        </authorList>
    </citation>
    <scope>NUCLEOTIDE SEQUENCE [LARGE SCALE GENOMIC DNA]</scope>
    <source>
        <strain evidence="14 20">CM2</strain>
    </source>
</reference>